<protein>
    <submittedName>
        <fullName evidence="1">Uncharacterized protein</fullName>
    </submittedName>
</protein>
<accession>A0A6J4HD48</accession>
<dbReference type="AlphaFoldDB" id="A0A6J4HD48"/>
<evidence type="ECO:0000313" key="1">
    <source>
        <dbReference type="EMBL" id="CAA9221382.1"/>
    </source>
</evidence>
<gene>
    <name evidence="1" type="ORF">AVDCRST_MAG92-581</name>
</gene>
<organism evidence="1">
    <name type="scientific">uncultured Coleofasciculus sp</name>
    <dbReference type="NCBI Taxonomy" id="1267456"/>
    <lineage>
        <taxon>Bacteria</taxon>
        <taxon>Bacillati</taxon>
        <taxon>Cyanobacteriota</taxon>
        <taxon>Cyanophyceae</taxon>
        <taxon>Coleofasciculales</taxon>
        <taxon>Coleofasciculaceae</taxon>
        <taxon>Coleofasciculus</taxon>
        <taxon>environmental samples</taxon>
    </lineage>
</organism>
<proteinExistence type="predicted"/>
<name>A0A6J4HD48_9CYAN</name>
<reference evidence="1" key="1">
    <citation type="submission" date="2020-02" db="EMBL/GenBank/DDBJ databases">
        <authorList>
            <person name="Meier V. D."/>
        </authorList>
    </citation>
    <scope>NUCLEOTIDE SEQUENCE</scope>
    <source>
        <strain evidence="1">AVDCRST_MAG92</strain>
    </source>
</reference>
<dbReference type="EMBL" id="CADCTM010000081">
    <property type="protein sequence ID" value="CAA9221382.1"/>
    <property type="molecule type" value="Genomic_DNA"/>
</dbReference>
<sequence length="49" mass="5609">MVFLKKNPRLQSGAVSNYQHNYKGFPDTGTAYLVGRFDVICYLTIPDNR</sequence>